<accession>A0A8S5T0Y5</accession>
<dbReference type="EMBL" id="BK032721">
    <property type="protein sequence ID" value="DAF56699.1"/>
    <property type="molecule type" value="Genomic_DNA"/>
</dbReference>
<proteinExistence type="predicted"/>
<protein>
    <submittedName>
        <fullName evidence="1">Uncharacterized protein</fullName>
    </submittedName>
</protein>
<evidence type="ECO:0000313" key="1">
    <source>
        <dbReference type="EMBL" id="DAF56699.1"/>
    </source>
</evidence>
<sequence length="80" mass="9858">MDKEKLLDFIQKYNIVPQKYYIFEEGKLKVKYTLMNGSYECERIMEQVQKEFDVDFYTFAYEAFCLLNIKYSQENEFFID</sequence>
<organism evidence="1">
    <name type="scientific">Myoviridae sp. ctWb16</name>
    <dbReference type="NCBI Taxonomy" id="2827690"/>
    <lineage>
        <taxon>Viruses</taxon>
        <taxon>Duplodnaviria</taxon>
        <taxon>Heunggongvirae</taxon>
        <taxon>Uroviricota</taxon>
        <taxon>Caudoviricetes</taxon>
    </lineage>
</organism>
<name>A0A8S5T0Y5_9CAUD</name>
<reference evidence="1" key="1">
    <citation type="journal article" date="2021" name="Proc. Natl. Acad. Sci. U.S.A.">
        <title>A Catalog of Tens of Thousands of Viruses from Human Metagenomes Reveals Hidden Associations with Chronic Diseases.</title>
        <authorList>
            <person name="Tisza M.J."/>
            <person name="Buck C.B."/>
        </authorList>
    </citation>
    <scope>NUCLEOTIDE SEQUENCE</scope>
    <source>
        <strain evidence="1">CtWb16</strain>
    </source>
</reference>